<keyword evidence="3 6" id="KW-0812">Transmembrane</keyword>
<name>A0A6L5Z0U9_9RHOB</name>
<dbReference type="GO" id="GO:0005886">
    <property type="term" value="C:plasma membrane"/>
    <property type="evidence" value="ECO:0007669"/>
    <property type="project" value="UniProtKB-SubCell"/>
</dbReference>
<dbReference type="Proteomes" id="UP000474957">
    <property type="component" value="Unassembled WGS sequence"/>
</dbReference>
<protein>
    <submittedName>
        <fullName evidence="7">Branched-chain amino acid ABC transporter permease</fullName>
    </submittedName>
</protein>
<dbReference type="InterPro" id="IPR001851">
    <property type="entry name" value="ABC_transp_permease"/>
</dbReference>
<accession>A0A6L5Z0U9</accession>
<dbReference type="AlphaFoldDB" id="A0A6L5Z0U9"/>
<comment type="subcellular location">
    <subcellularLocation>
        <location evidence="1">Cell membrane</location>
        <topology evidence="1">Multi-pass membrane protein</topology>
    </subcellularLocation>
</comment>
<evidence type="ECO:0000313" key="7">
    <source>
        <dbReference type="EMBL" id="MSU90167.1"/>
    </source>
</evidence>
<evidence type="ECO:0000256" key="1">
    <source>
        <dbReference type="ARBA" id="ARBA00004651"/>
    </source>
</evidence>
<keyword evidence="2" id="KW-1003">Cell membrane</keyword>
<dbReference type="PANTHER" id="PTHR30482:SF17">
    <property type="entry name" value="ABC TRANSPORTER ATP-BINDING PROTEIN"/>
    <property type="match status" value="1"/>
</dbReference>
<dbReference type="RefSeq" id="WP_154446648.1">
    <property type="nucleotide sequence ID" value="NZ_WIND01000007.1"/>
</dbReference>
<proteinExistence type="predicted"/>
<dbReference type="Pfam" id="PF02653">
    <property type="entry name" value="BPD_transp_2"/>
    <property type="match status" value="1"/>
</dbReference>
<feature type="transmembrane region" description="Helical" evidence="6">
    <location>
        <begin position="212"/>
        <end position="236"/>
    </location>
</feature>
<keyword evidence="8" id="KW-1185">Reference proteome</keyword>
<keyword evidence="5 6" id="KW-0472">Membrane</keyword>
<dbReference type="InterPro" id="IPR043428">
    <property type="entry name" value="LivM-like"/>
</dbReference>
<evidence type="ECO:0000256" key="3">
    <source>
        <dbReference type="ARBA" id="ARBA00022692"/>
    </source>
</evidence>
<evidence type="ECO:0000256" key="5">
    <source>
        <dbReference type="ARBA" id="ARBA00023136"/>
    </source>
</evidence>
<dbReference type="GO" id="GO:0015658">
    <property type="term" value="F:branched-chain amino acid transmembrane transporter activity"/>
    <property type="evidence" value="ECO:0007669"/>
    <property type="project" value="InterPro"/>
</dbReference>
<feature type="transmembrane region" description="Helical" evidence="6">
    <location>
        <begin position="170"/>
        <end position="200"/>
    </location>
</feature>
<organism evidence="7 8">
    <name type="scientific">Halovulum marinum</name>
    <dbReference type="NCBI Taxonomy" id="2662447"/>
    <lineage>
        <taxon>Bacteria</taxon>
        <taxon>Pseudomonadati</taxon>
        <taxon>Pseudomonadota</taxon>
        <taxon>Alphaproteobacteria</taxon>
        <taxon>Rhodobacterales</taxon>
        <taxon>Paracoccaceae</taxon>
        <taxon>Halovulum</taxon>
    </lineage>
</organism>
<gene>
    <name evidence="7" type="ORF">GE300_11145</name>
</gene>
<keyword evidence="4 6" id="KW-1133">Transmembrane helix</keyword>
<feature type="transmembrane region" description="Helical" evidence="6">
    <location>
        <begin position="293"/>
        <end position="316"/>
    </location>
</feature>
<dbReference type="PANTHER" id="PTHR30482">
    <property type="entry name" value="HIGH-AFFINITY BRANCHED-CHAIN AMINO ACID TRANSPORT SYSTEM PERMEASE"/>
    <property type="match status" value="1"/>
</dbReference>
<feature type="transmembrane region" description="Helical" evidence="6">
    <location>
        <begin position="63"/>
        <end position="84"/>
    </location>
</feature>
<comment type="caution">
    <text evidence="7">The sequence shown here is derived from an EMBL/GenBank/DDBJ whole genome shotgun (WGS) entry which is preliminary data.</text>
</comment>
<reference evidence="7 8" key="1">
    <citation type="submission" date="2019-10" db="EMBL/GenBank/DDBJ databases">
        <title>Cognatihalovulum marinum gen. nov. sp. nov., a new member of the family Rhodobacteraceae isolated from deep seawater of the Northwest Indian Ocean.</title>
        <authorList>
            <person name="Ruan C."/>
            <person name="Wang J."/>
            <person name="Zheng X."/>
            <person name="Song L."/>
            <person name="Zhu Y."/>
            <person name="Huang Y."/>
            <person name="Lu Z."/>
            <person name="Du W."/>
            <person name="Huang L."/>
            <person name="Dai X."/>
        </authorList>
    </citation>
    <scope>NUCLEOTIDE SEQUENCE [LARGE SCALE GENOMIC DNA]</scope>
    <source>
        <strain evidence="7 8">2CG4</strain>
    </source>
</reference>
<feature type="transmembrane region" description="Helical" evidence="6">
    <location>
        <begin position="256"/>
        <end position="281"/>
    </location>
</feature>
<dbReference type="CDD" id="cd06581">
    <property type="entry name" value="TM_PBP1_LivM_like"/>
    <property type="match status" value="1"/>
</dbReference>
<feature type="transmembrane region" description="Helical" evidence="6">
    <location>
        <begin position="96"/>
        <end position="115"/>
    </location>
</feature>
<feature type="transmembrane region" description="Helical" evidence="6">
    <location>
        <begin position="122"/>
        <end position="145"/>
    </location>
</feature>
<evidence type="ECO:0000256" key="2">
    <source>
        <dbReference type="ARBA" id="ARBA00022475"/>
    </source>
</evidence>
<evidence type="ECO:0000256" key="6">
    <source>
        <dbReference type="SAM" id="Phobius"/>
    </source>
</evidence>
<evidence type="ECO:0000313" key="8">
    <source>
        <dbReference type="Proteomes" id="UP000474957"/>
    </source>
</evidence>
<sequence>MREGVVSAALLGALLAFGLGAWALGEVFFVNLAARVACVALAGAGLNLALGFGGMVSFGHAAFFGLGGYAAGIAATHAFDGGAFAGVLPGTTSMPVVWLAAMLAAGLAALPIGLISLRTQGVYFIMITLAFAQMIFYFAISFPAYGGEDGLPIYLRSELPLVDASDPLDFFLVSFALLVAVLLGCRTVLAARFGAALALARLNPVRLATAGIAPLPVLLAAFVASAMIAGLAGALFAELNGFVSPAMLSWHRSGEIMVIVILGGVGRLAGPVAGAMLFVALETVIGGWTQYWQGWLGLILLGVVLFARGGLIGALAGPVRHG</sequence>
<feature type="transmembrane region" description="Helical" evidence="6">
    <location>
        <begin position="33"/>
        <end position="56"/>
    </location>
</feature>
<dbReference type="EMBL" id="WIND01000007">
    <property type="protein sequence ID" value="MSU90167.1"/>
    <property type="molecule type" value="Genomic_DNA"/>
</dbReference>
<evidence type="ECO:0000256" key="4">
    <source>
        <dbReference type="ARBA" id="ARBA00022989"/>
    </source>
</evidence>